<dbReference type="AlphaFoldDB" id="A0A919SDE5"/>
<dbReference type="Gene3D" id="3.90.176.10">
    <property type="entry name" value="Toxin ADP-ribosyltransferase, Chain A, domain 1"/>
    <property type="match status" value="1"/>
</dbReference>
<name>A0A919SDE5_9ACTN</name>
<protein>
    <submittedName>
        <fullName evidence="2">Uncharacterized protein</fullName>
    </submittedName>
</protein>
<organism evidence="2 3">
    <name type="scientific">Winogradskya consettensis</name>
    <dbReference type="NCBI Taxonomy" id="113560"/>
    <lineage>
        <taxon>Bacteria</taxon>
        <taxon>Bacillati</taxon>
        <taxon>Actinomycetota</taxon>
        <taxon>Actinomycetes</taxon>
        <taxon>Micromonosporales</taxon>
        <taxon>Micromonosporaceae</taxon>
        <taxon>Winogradskya</taxon>
    </lineage>
</organism>
<sequence>MRSPIGRRQPADVSGITRNTVGNATVLSTDDRMSEEARTLAFAVRPDDDNDVLVLDLQGEQPLGIWESVAAAVGRRGRRGIRLVVCGQHPEMARLAGQWLSDRLGRPVLAPYGELVRAKSGQLFVHAGQSSGWVRHLPGRVPRWEAKRFPRPVWDDASTEPLRTGAAGIAEPLPAGVWLRDSHDAADVADHWRWLVASMPCLPDRMSVLLGCPGRPPLSLDDIARFWRTLSGETRSRVRFVGYGPVQQPHGEALGQVLADLLGEPVACFAGLPLGDATALELYTVTPGGGLGWRTYAMELGYQPRAESQAAPPRLMSWWSPLVLGEPTEPRVYWYAPDAVVEVVQAGLWVRPIEVPPGAERIRTAMARPDFPAFIFDDSAGERSDRMRTLAGDVLARMDPATRGTAVVVAASAAVAWLTERPADDRTTGIDVAARWSAVVPLPGPAGRTAAEEPTAVVATEDPTTLLRMPAAQPIPDHPAPVEPPEPFAPAGLPSIAAPADLPAIAALSALAAPADVSALAPPAEPPAMTAAPEVSALAPPAEPPAMTAPAELPAMTAPAELPAMTTPPEPPAGTAPVAAPGPVDVGVRRQAAPVPAAAGVVRDKDLSDERAWLRRTLSREFDAVSSSVARVLSELPGLQTAEAGERDDIVVDAVALRLFLSPQGATIDAGLRAAAKGPHVPLARCAAAGLARMPSHRGPAVIPASPVAAQWDLLRDAKLFTEWGFLSALAEPSADLTGDTDVLVWSMTGRRTRALEPAEGADRVVFAPGTSFVVLEAEEPRDGARGRVLMRELSAQEIGADGRVGRDRAFLDEVAGGALRRRAEDWAGREPSGRVGAAAAGRVGALPGMLSDAEGKRS</sequence>
<evidence type="ECO:0000313" key="3">
    <source>
        <dbReference type="Proteomes" id="UP000680865"/>
    </source>
</evidence>
<evidence type="ECO:0000313" key="2">
    <source>
        <dbReference type="EMBL" id="GIM69796.1"/>
    </source>
</evidence>
<feature type="region of interest" description="Disordered" evidence="1">
    <location>
        <begin position="561"/>
        <end position="584"/>
    </location>
</feature>
<comment type="caution">
    <text evidence="2">The sequence shown here is derived from an EMBL/GenBank/DDBJ whole genome shotgun (WGS) entry which is preliminary data.</text>
</comment>
<keyword evidence="3" id="KW-1185">Reference proteome</keyword>
<accession>A0A919SDE5</accession>
<dbReference type="Proteomes" id="UP000680865">
    <property type="component" value="Unassembled WGS sequence"/>
</dbReference>
<gene>
    <name evidence="2" type="ORF">Aco04nite_17100</name>
</gene>
<evidence type="ECO:0000256" key="1">
    <source>
        <dbReference type="SAM" id="MobiDB-lite"/>
    </source>
</evidence>
<feature type="compositionally biased region" description="Low complexity" evidence="1">
    <location>
        <begin position="575"/>
        <end position="584"/>
    </location>
</feature>
<proteinExistence type="predicted"/>
<dbReference type="EMBL" id="BOQP01000007">
    <property type="protein sequence ID" value="GIM69796.1"/>
    <property type="molecule type" value="Genomic_DNA"/>
</dbReference>
<reference evidence="2" key="1">
    <citation type="submission" date="2021-03" db="EMBL/GenBank/DDBJ databases">
        <title>Whole genome shotgun sequence of Actinoplanes consettensis NBRC 14913.</title>
        <authorList>
            <person name="Komaki H."/>
            <person name="Tamura T."/>
        </authorList>
    </citation>
    <scope>NUCLEOTIDE SEQUENCE</scope>
    <source>
        <strain evidence="2">NBRC 14913</strain>
    </source>
</reference>